<reference evidence="5" key="1">
    <citation type="submission" date="2022-11" db="UniProtKB">
        <authorList>
            <consortium name="WormBaseParasite"/>
        </authorList>
    </citation>
    <scope>IDENTIFICATION</scope>
</reference>
<evidence type="ECO:0000256" key="2">
    <source>
        <dbReference type="ARBA" id="ARBA00023008"/>
    </source>
</evidence>
<evidence type="ECO:0000313" key="5">
    <source>
        <dbReference type="WBParaSite" id="ACRNAN_scaffold1233.g18183.t1"/>
    </source>
</evidence>
<accession>A0A914CNZ3</accession>
<keyword evidence="1" id="KW-0479">Metal-binding</keyword>
<keyword evidence="2" id="KW-0186">Copper</keyword>
<dbReference type="AlphaFoldDB" id="A0A914CNZ3"/>
<dbReference type="InterPro" id="IPR008922">
    <property type="entry name" value="Di-copper_centre_dom_sf"/>
</dbReference>
<dbReference type="Proteomes" id="UP000887540">
    <property type="component" value="Unplaced"/>
</dbReference>
<dbReference type="PANTHER" id="PTHR11474">
    <property type="entry name" value="TYROSINASE FAMILY MEMBER"/>
    <property type="match status" value="1"/>
</dbReference>
<dbReference type="PANTHER" id="PTHR11474:SF126">
    <property type="entry name" value="TYROSINASE-LIKE PROTEIN TYR-1-RELATED"/>
    <property type="match status" value="1"/>
</dbReference>
<keyword evidence="4" id="KW-1185">Reference proteome</keyword>
<name>A0A914CNZ3_9BILA</name>
<dbReference type="InterPro" id="IPR002227">
    <property type="entry name" value="Tyrosinase_Cu-bd"/>
</dbReference>
<evidence type="ECO:0000259" key="3">
    <source>
        <dbReference type="Pfam" id="PF00264"/>
    </source>
</evidence>
<feature type="domain" description="Tyrosinase copper-binding" evidence="3">
    <location>
        <begin position="206"/>
        <end position="398"/>
    </location>
</feature>
<dbReference type="Gene3D" id="1.10.1280.10">
    <property type="entry name" value="Di-copper center containing domain from catechol oxidase"/>
    <property type="match status" value="1"/>
</dbReference>
<sequence length="500" mass="57366">MFVWNRFILIFVAIIAIFKYGYGLDASKIKLPDGLMQMCKDWSRRYGIYIPTGEECDQIPLTFLTTFLSSVDVMPGYMVEMFHNLLPPPPVAMSKNFPQSPPPGFMTNQGPPPNMNGRGSLGIMSPKHYTITKHLIGNYTDNGWKCKTLACLCPHLNGRLISETKTCILPNGKILKKAIRKEYRTLTDDERHRYHSAFKQLMGNGIFDEISSIHVYVAEGSNVHGRPKFWSWHRKYLKKIELELRKIDPDLFLPYWDTTLDQGIPNPYDSIMWTDDFMGRSDENGTVISGPAAHWITLSKKPLQRRNKSDGIEGELYKENDLRLVLKETQVDMPRKKSGKFKYYFECPIQLDLLETAHATAHDFIGGDMADLESASNEPVFYMLHCFIDLIYEVWRQQKDPNCHAGLIEEEPDETFGYAPRPRCSQDNIDCGSKNLFCDLSRREPRCAVKIKTGGICIGLRNEDYPCFEGSCRQNRCVDENTEINAQKKQVIAMNKKILI</sequence>
<dbReference type="SUPFAM" id="SSF48056">
    <property type="entry name" value="Di-copper centre-containing domain"/>
    <property type="match status" value="1"/>
</dbReference>
<dbReference type="GO" id="GO:0016491">
    <property type="term" value="F:oxidoreductase activity"/>
    <property type="evidence" value="ECO:0007669"/>
    <property type="project" value="InterPro"/>
</dbReference>
<evidence type="ECO:0000313" key="4">
    <source>
        <dbReference type="Proteomes" id="UP000887540"/>
    </source>
</evidence>
<proteinExistence type="predicted"/>
<dbReference type="InterPro" id="IPR050316">
    <property type="entry name" value="Tyrosinase/Hemocyanin"/>
</dbReference>
<dbReference type="WBParaSite" id="ACRNAN_scaffold1233.g18183.t1">
    <property type="protein sequence ID" value="ACRNAN_scaffold1233.g18183.t1"/>
    <property type="gene ID" value="ACRNAN_scaffold1233.g18183"/>
</dbReference>
<evidence type="ECO:0000256" key="1">
    <source>
        <dbReference type="ARBA" id="ARBA00022723"/>
    </source>
</evidence>
<dbReference type="GO" id="GO:0046872">
    <property type="term" value="F:metal ion binding"/>
    <property type="evidence" value="ECO:0007669"/>
    <property type="project" value="UniProtKB-KW"/>
</dbReference>
<dbReference type="PRINTS" id="PR00092">
    <property type="entry name" value="TYROSINASE"/>
</dbReference>
<protein>
    <submittedName>
        <fullName evidence="5">Tyrosinase copper-binding domain-containing protein</fullName>
    </submittedName>
</protein>
<organism evidence="4 5">
    <name type="scientific">Acrobeloides nanus</name>
    <dbReference type="NCBI Taxonomy" id="290746"/>
    <lineage>
        <taxon>Eukaryota</taxon>
        <taxon>Metazoa</taxon>
        <taxon>Ecdysozoa</taxon>
        <taxon>Nematoda</taxon>
        <taxon>Chromadorea</taxon>
        <taxon>Rhabditida</taxon>
        <taxon>Tylenchina</taxon>
        <taxon>Cephalobomorpha</taxon>
        <taxon>Cephaloboidea</taxon>
        <taxon>Cephalobidae</taxon>
        <taxon>Acrobeloides</taxon>
    </lineage>
</organism>
<dbReference type="Pfam" id="PF00264">
    <property type="entry name" value="Tyrosinase"/>
    <property type="match status" value="1"/>
</dbReference>